<dbReference type="EMBL" id="JBBPFD010000137">
    <property type="protein sequence ID" value="KAK7880150.1"/>
    <property type="molecule type" value="Genomic_DNA"/>
</dbReference>
<accession>A0AAW0MLV1</accession>
<comment type="caution">
    <text evidence="2">The sequence shown here is derived from an EMBL/GenBank/DDBJ whole genome shotgun (WGS) entry which is preliminary data.</text>
</comment>
<gene>
    <name evidence="2" type="ORF">WMY93_033184</name>
</gene>
<organism evidence="2 3">
    <name type="scientific">Mugilogobius chulae</name>
    <name type="common">yellowstripe goby</name>
    <dbReference type="NCBI Taxonomy" id="88201"/>
    <lineage>
        <taxon>Eukaryota</taxon>
        <taxon>Metazoa</taxon>
        <taxon>Chordata</taxon>
        <taxon>Craniata</taxon>
        <taxon>Vertebrata</taxon>
        <taxon>Euteleostomi</taxon>
        <taxon>Actinopterygii</taxon>
        <taxon>Neopterygii</taxon>
        <taxon>Teleostei</taxon>
        <taxon>Neoteleostei</taxon>
        <taxon>Acanthomorphata</taxon>
        <taxon>Gobiaria</taxon>
        <taxon>Gobiiformes</taxon>
        <taxon>Gobioidei</taxon>
        <taxon>Gobiidae</taxon>
        <taxon>Gobionellinae</taxon>
        <taxon>Mugilogobius</taxon>
    </lineage>
</organism>
<keyword evidence="3" id="KW-1185">Reference proteome</keyword>
<reference evidence="3" key="1">
    <citation type="submission" date="2024-04" db="EMBL/GenBank/DDBJ databases">
        <title>Salinicola lusitanus LLJ914,a marine bacterium isolated from the Okinawa Trough.</title>
        <authorList>
            <person name="Li J."/>
        </authorList>
    </citation>
    <scope>NUCLEOTIDE SEQUENCE [LARGE SCALE GENOMIC DNA]</scope>
</reference>
<name>A0AAW0MLV1_9GOBI</name>
<evidence type="ECO:0000256" key="1">
    <source>
        <dbReference type="SAM" id="MobiDB-lite"/>
    </source>
</evidence>
<dbReference type="AlphaFoldDB" id="A0AAW0MLV1"/>
<evidence type="ECO:0000313" key="2">
    <source>
        <dbReference type="EMBL" id="KAK7880150.1"/>
    </source>
</evidence>
<feature type="compositionally biased region" description="Basic and acidic residues" evidence="1">
    <location>
        <begin position="11"/>
        <end position="25"/>
    </location>
</feature>
<proteinExistence type="predicted"/>
<sequence>MVDSLGTSSQRRREGGTGQDEERGRVVCERRRTDGGRFRIQRVLEFSVQTKNRPELLLTVSECRWYQFGAFKTHDMIRPMVVRPDGQLGSLEDKLREIANDDDEANNSDSD</sequence>
<feature type="region of interest" description="Disordered" evidence="1">
    <location>
        <begin position="1"/>
        <end position="25"/>
    </location>
</feature>
<protein>
    <submittedName>
        <fullName evidence="2">Uncharacterized protein</fullName>
    </submittedName>
</protein>
<evidence type="ECO:0000313" key="3">
    <source>
        <dbReference type="Proteomes" id="UP001460270"/>
    </source>
</evidence>
<dbReference type="Proteomes" id="UP001460270">
    <property type="component" value="Unassembled WGS sequence"/>
</dbReference>